<dbReference type="SUPFAM" id="SSF47413">
    <property type="entry name" value="lambda repressor-like DNA-binding domains"/>
    <property type="match status" value="1"/>
</dbReference>
<dbReference type="InterPro" id="IPR010982">
    <property type="entry name" value="Lambda_DNA-bd_dom_sf"/>
</dbReference>
<feature type="domain" description="HTH cro/C1-type" evidence="1">
    <location>
        <begin position="11"/>
        <end position="65"/>
    </location>
</feature>
<dbReference type="Pfam" id="PF01381">
    <property type="entry name" value="HTH_3"/>
    <property type="match status" value="1"/>
</dbReference>
<gene>
    <name evidence="2" type="ORF">SAMN04488105_111141</name>
</gene>
<protein>
    <submittedName>
        <fullName evidence="2">DNA-binding transcriptional regulator, XRE-family HTH domain</fullName>
    </submittedName>
</protein>
<dbReference type="CDD" id="cd00093">
    <property type="entry name" value="HTH_XRE"/>
    <property type="match status" value="1"/>
</dbReference>
<dbReference type="Gene3D" id="1.10.260.40">
    <property type="entry name" value="lambda repressor-like DNA-binding domains"/>
    <property type="match status" value="1"/>
</dbReference>
<organism evidence="2 3">
    <name type="scientific">Salipiger thiooxidans</name>
    <dbReference type="NCBI Taxonomy" id="282683"/>
    <lineage>
        <taxon>Bacteria</taxon>
        <taxon>Pseudomonadati</taxon>
        <taxon>Pseudomonadota</taxon>
        <taxon>Alphaproteobacteria</taxon>
        <taxon>Rhodobacterales</taxon>
        <taxon>Roseobacteraceae</taxon>
        <taxon>Salipiger</taxon>
    </lineage>
</organism>
<keyword evidence="3" id="KW-1185">Reference proteome</keyword>
<name>A0A1G7HSW5_9RHOB</name>
<dbReference type="InterPro" id="IPR001387">
    <property type="entry name" value="Cro/C1-type_HTH"/>
</dbReference>
<dbReference type="GO" id="GO:0003677">
    <property type="term" value="F:DNA binding"/>
    <property type="evidence" value="ECO:0007669"/>
    <property type="project" value="UniProtKB-KW"/>
</dbReference>
<evidence type="ECO:0000313" key="3">
    <source>
        <dbReference type="Proteomes" id="UP000198994"/>
    </source>
</evidence>
<dbReference type="Proteomes" id="UP000198994">
    <property type="component" value="Unassembled WGS sequence"/>
</dbReference>
<dbReference type="PROSITE" id="PS50943">
    <property type="entry name" value="HTH_CROC1"/>
    <property type="match status" value="1"/>
</dbReference>
<dbReference type="EMBL" id="FNAV01000011">
    <property type="protein sequence ID" value="SDF03443.1"/>
    <property type="molecule type" value="Genomic_DNA"/>
</dbReference>
<accession>A0A1G7HSW5</accession>
<evidence type="ECO:0000259" key="1">
    <source>
        <dbReference type="PROSITE" id="PS50943"/>
    </source>
</evidence>
<proteinExistence type="predicted"/>
<reference evidence="3" key="1">
    <citation type="submission" date="2016-10" db="EMBL/GenBank/DDBJ databases">
        <authorList>
            <person name="Varghese N."/>
            <person name="Submissions S."/>
        </authorList>
    </citation>
    <scope>NUCLEOTIDE SEQUENCE [LARGE SCALE GENOMIC DNA]</scope>
    <source>
        <strain evidence="3">DSM 10146</strain>
    </source>
</reference>
<dbReference type="AlphaFoldDB" id="A0A1G7HSW5"/>
<sequence length="111" mass="12401">MTLEQRIAARVRQHRQAAGLTQSELANKIGAHTQQIYRYETGGGRIPATHLCEIARVLALPLEAFFDEQTDIGTDDELLLRDTRTVAMLLRSLSAERRSAIIDLLRAMAAE</sequence>
<dbReference type="SMART" id="SM00530">
    <property type="entry name" value="HTH_XRE"/>
    <property type="match status" value="1"/>
</dbReference>
<keyword evidence="2" id="KW-0238">DNA-binding</keyword>
<dbReference type="STRING" id="282683.SAMN04488105_111141"/>
<evidence type="ECO:0000313" key="2">
    <source>
        <dbReference type="EMBL" id="SDF03443.1"/>
    </source>
</evidence>